<organism evidence="1 2">
    <name type="scientific">Paxillus involutus ATCC 200175</name>
    <dbReference type="NCBI Taxonomy" id="664439"/>
    <lineage>
        <taxon>Eukaryota</taxon>
        <taxon>Fungi</taxon>
        <taxon>Dikarya</taxon>
        <taxon>Basidiomycota</taxon>
        <taxon>Agaricomycotina</taxon>
        <taxon>Agaricomycetes</taxon>
        <taxon>Agaricomycetidae</taxon>
        <taxon>Boletales</taxon>
        <taxon>Paxilineae</taxon>
        <taxon>Paxillaceae</taxon>
        <taxon>Paxillus</taxon>
    </lineage>
</organism>
<reference evidence="2" key="2">
    <citation type="submission" date="2015-01" db="EMBL/GenBank/DDBJ databases">
        <title>Evolutionary Origins and Diversification of the Mycorrhizal Mutualists.</title>
        <authorList>
            <consortium name="DOE Joint Genome Institute"/>
            <consortium name="Mycorrhizal Genomics Consortium"/>
            <person name="Kohler A."/>
            <person name="Kuo A."/>
            <person name="Nagy L.G."/>
            <person name="Floudas D."/>
            <person name="Copeland A."/>
            <person name="Barry K.W."/>
            <person name="Cichocki N."/>
            <person name="Veneault-Fourrey C."/>
            <person name="LaButti K."/>
            <person name="Lindquist E.A."/>
            <person name="Lipzen A."/>
            <person name="Lundell T."/>
            <person name="Morin E."/>
            <person name="Murat C."/>
            <person name="Riley R."/>
            <person name="Ohm R."/>
            <person name="Sun H."/>
            <person name="Tunlid A."/>
            <person name="Henrissat B."/>
            <person name="Grigoriev I.V."/>
            <person name="Hibbett D.S."/>
            <person name="Martin F."/>
        </authorList>
    </citation>
    <scope>NUCLEOTIDE SEQUENCE [LARGE SCALE GENOMIC DNA]</scope>
    <source>
        <strain evidence="2">ATCC 200175</strain>
    </source>
</reference>
<evidence type="ECO:0000313" key="1">
    <source>
        <dbReference type="EMBL" id="KIJ07570.1"/>
    </source>
</evidence>
<accession>A0A0C9SX78</accession>
<evidence type="ECO:0000313" key="2">
    <source>
        <dbReference type="Proteomes" id="UP000053647"/>
    </source>
</evidence>
<dbReference type="Proteomes" id="UP000053647">
    <property type="component" value="Unassembled WGS sequence"/>
</dbReference>
<protein>
    <submittedName>
        <fullName evidence="1">Uncharacterized protein</fullName>
    </submittedName>
</protein>
<gene>
    <name evidence="1" type="ORF">PAXINDRAFT_173439</name>
</gene>
<dbReference type="AlphaFoldDB" id="A0A0C9SX78"/>
<dbReference type="HOGENOM" id="CLU_122964_0_0_1"/>
<dbReference type="OrthoDB" id="440424at2759"/>
<keyword evidence="2" id="KW-1185">Reference proteome</keyword>
<reference evidence="1 2" key="1">
    <citation type="submission" date="2014-06" db="EMBL/GenBank/DDBJ databases">
        <authorList>
            <consortium name="DOE Joint Genome Institute"/>
            <person name="Kuo A."/>
            <person name="Kohler A."/>
            <person name="Nagy L.G."/>
            <person name="Floudas D."/>
            <person name="Copeland A."/>
            <person name="Barry K.W."/>
            <person name="Cichocki N."/>
            <person name="Veneault-Fourrey C."/>
            <person name="LaButti K."/>
            <person name="Lindquist E.A."/>
            <person name="Lipzen A."/>
            <person name="Lundell T."/>
            <person name="Morin E."/>
            <person name="Murat C."/>
            <person name="Sun H."/>
            <person name="Tunlid A."/>
            <person name="Henrissat B."/>
            <person name="Grigoriev I.V."/>
            <person name="Hibbett D.S."/>
            <person name="Martin F."/>
            <person name="Nordberg H.P."/>
            <person name="Cantor M.N."/>
            <person name="Hua S.X."/>
        </authorList>
    </citation>
    <scope>NUCLEOTIDE SEQUENCE [LARGE SCALE GENOMIC DNA]</scope>
    <source>
        <strain evidence="1 2">ATCC 200175</strain>
    </source>
</reference>
<name>A0A0C9SX78_PAXIN</name>
<dbReference type="EMBL" id="KN819849">
    <property type="protein sequence ID" value="KIJ07570.1"/>
    <property type="molecule type" value="Genomic_DNA"/>
</dbReference>
<proteinExistence type="predicted"/>
<sequence length="213" mass="23801">MGGDILSTVAHFCPGADPKLLQQSFETLRSGNISKLMESFETLVDSTTTLGTTLRSIIETLVETARQDDGLHALSEKIVFHLRSVLDDLLAEFHMPASESAPGHVERVRSVSEFVEQAQQWIIRVGEMYEVQRGVLEPHLAIIRPYVEELWVLVGDIIELHPEAITKLVWRIVALLPGMGFVKPLVTLFCFGPSALGEDLLGGWMFKKMFGWL</sequence>